<evidence type="ECO:0000256" key="13">
    <source>
        <dbReference type="ARBA" id="ARBA00034110"/>
    </source>
</evidence>
<evidence type="ECO:0000256" key="4">
    <source>
        <dbReference type="ARBA" id="ARBA00022525"/>
    </source>
</evidence>
<accession>A0AAV2BI73</accession>
<feature type="repeat" description="ANK" evidence="15">
    <location>
        <begin position="1622"/>
        <end position="1654"/>
    </location>
</feature>
<keyword evidence="8" id="KW-0677">Repeat</keyword>
<keyword evidence="11 15" id="KW-0040">ANK repeat</keyword>
<keyword evidence="10" id="KW-0638">Presynaptic neurotoxin</keyword>
<dbReference type="Pfam" id="PF12796">
    <property type="entry name" value="Ank_2"/>
    <property type="match status" value="7"/>
</dbReference>
<dbReference type="InterPro" id="IPR050889">
    <property type="entry name" value="Dendritic_Spine_Reg/Scaffold"/>
</dbReference>
<dbReference type="Pfam" id="PF00023">
    <property type="entry name" value="Ank"/>
    <property type="match status" value="1"/>
</dbReference>
<evidence type="ECO:0000256" key="9">
    <source>
        <dbReference type="ARBA" id="ARBA00023018"/>
    </source>
</evidence>
<comment type="similarity">
    <text evidence="14">Belongs to the TANC family.</text>
</comment>
<feature type="repeat" description="ANK" evidence="15">
    <location>
        <begin position="930"/>
        <end position="962"/>
    </location>
</feature>
<feature type="repeat" description="ANK" evidence="15">
    <location>
        <begin position="1662"/>
        <end position="1689"/>
    </location>
</feature>
<dbReference type="GO" id="GO:0005576">
    <property type="term" value="C:extracellular region"/>
    <property type="evidence" value="ECO:0007669"/>
    <property type="project" value="UniProtKB-SubCell"/>
</dbReference>
<feature type="repeat" description="ANK" evidence="15">
    <location>
        <begin position="1161"/>
        <end position="1193"/>
    </location>
</feature>
<proteinExistence type="inferred from homology"/>
<dbReference type="PANTHER" id="PTHR24166">
    <property type="entry name" value="ROLLING PEBBLES, ISOFORM B"/>
    <property type="match status" value="1"/>
</dbReference>
<feature type="repeat" description="ANK" evidence="15">
    <location>
        <begin position="1325"/>
        <end position="1357"/>
    </location>
</feature>
<evidence type="ECO:0000313" key="17">
    <source>
        <dbReference type="Proteomes" id="UP001497382"/>
    </source>
</evidence>
<keyword evidence="4" id="KW-0964">Secreted</keyword>
<evidence type="ECO:0000256" key="6">
    <source>
        <dbReference type="ARBA" id="ARBA00022656"/>
    </source>
</evidence>
<keyword evidence="12" id="KW-1053">Target membrane</keyword>
<dbReference type="SUPFAM" id="SSF48403">
    <property type="entry name" value="Ankyrin repeat"/>
    <property type="match status" value="4"/>
</dbReference>
<evidence type="ECO:0000256" key="2">
    <source>
        <dbReference type="ARBA" id="ARBA00004613"/>
    </source>
</evidence>
<feature type="repeat" description="ANK" evidence="15">
    <location>
        <begin position="897"/>
        <end position="929"/>
    </location>
</feature>
<dbReference type="GO" id="GO:0044231">
    <property type="term" value="C:host cell presynaptic membrane"/>
    <property type="evidence" value="ECO:0007669"/>
    <property type="project" value="UniProtKB-KW"/>
</dbReference>
<feature type="repeat" description="ANK" evidence="15">
    <location>
        <begin position="1195"/>
        <end position="1227"/>
    </location>
</feature>
<keyword evidence="3" id="KW-0268">Exocytosis</keyword>
<feature type="repeat" description="ANK" evidence="15">
    <location>
        <begin position="864"/>
        <end position="896"/>
    </location>
</feature>
<evidence type="ECO:0000256" key="8">
    <source>
        <dbReference type="ARBA" id="ARBA00022737"/>
    </source>
</evidence>
<gene>
    <name evidence="16" type="ORF">LARSCL_LOCUS19066</name>
</gene>
<protein>
    <recommendedName>
        <fullName evidence="18">Ankyrin-1</fullName>
    </recommendedName>
</protein>
<organism evidence="16 17">
    <name type="scientific">Larinioides sclopetarius</name>
    <dbReference type="NCBI Taxonomy" id="280406"/>
    <lineage>
        <taxon>Eukaryota</taxon>
        <taxon>Metazoa</taxon>
        <taxon>Ecdysozoa</taxon>
        <taxon>Arthropoda</taxon>
        <taxon>Chelicerata</taxon>
        <taxon>Arachnida</taxon>
        <taxon>Araneae</taxon>
        <taxon>Araneomorphae</taxon>
        <taxon>Entelegynae</taxon>
        <taxon>Araneoidea</taxon>
        <taxon>Araneidae</taxon>
        <taxon>Larinioides</taxon>
    </lineage>
</organism>
<dbReference type="InterPro" id="IPR011990">
    <property type="entry name" value="TPR-like_helical_dom_sf"/>
</dbReference>
<dbReference type="SUPFAM" id="SSF48452">
    <property type="entry name" value="TPR-like"/>
    <property type="match status" value="2"/>
</dbReference>
<dbReference type="PROSITE" id="PS50088">
    <property type="entry name" value="ANK_REPEAT"/>
    <property type="match status" value="19"/>
</dbReference>
<comment type="caution">
    <text evidence="16">The sequence shown here is derived from an EMBL/GenBank/DDBJ whole genome shotgun (WGS) entry which is preliminary data.</text>
</comment>
<evidence type="ECO:0000256" key="11">
    <source>
        <dbReference type="ARBA" id="ARBA00023043"/>
    </source>
</evidence>
<feature type="repeat" description="ANK" evidence="15">
    <location>
        <begin position="1028"/>
        <end position="1060"/>
    </location>
</feature>
<evidence type="ECO:0000256" key="12">
    <source>
        <dbReference type="ARBA" id="ARBA00023298"/>
    </source>
</evidence>
<dbReference type="EMBL" id="CAXIEN010000360">
    <property type="protein sequence ID" value="CAL1295053.1"/>
    <property type="molecule type" value="Genomic_DNA"/>
</dbReference>
<dbReference type="InterPro" id="IPR002110">
    <property type="entry name" value="Ankyrin_rpt"/>
</dbReference>
<dbReference type="InterPro" id="IPR036770">
    <property type="entry name" value="Ankyrin_rpt-contain_sf"/>
</dbReference>
<feature type="repeat" description="ANK" evidence="15">
    <location>
        <begin position="1744"/>
        <end position="1777"/>
    </location>
</feature>
<dbReference type="Gene3D" id="1.25.40.10">
    <property type="entry name" value="Tetratricopeptide repeat domain"/>
    <property type="match status" value="2"/>
</dbReference>
<dbReference type="SMART" id="SM00028">
    <property type="entry name" value="TPR"/>
    <property type="match status" value="3"/>
</dbReference>
<keyword evidence="7" id="KW-0528">Neurotoxin</keyword>
<sequence>METDETLKNYKFSLFTEKSKQNLLMRFMALDEVSAKDFYIDILKAVRDSLDKIHLLKRLSWLLNEISKCKSKENLQDYFCHAIFHIQDFNLITLACRRKKIDALRYIFLDKNKTLYNLSSTIQEKAISPNDRDEFYHNAFYYAIRSNMTDVLSIVINKWPNKNFDEDLEELDSLLSKSYKELELRNVSLTKEMELYIQTKILNIRFFYKNSEPISTENSTLHTQKRVDLVVENIKLIKFTYWKSDPDEEFILLAEFIAKNIHVLKSVLKATYDKLPWEEIEFCLTIFIQCCKKSFKSNLVYNAVLTKKQMLLYLETFSNVLQCEMENILNGDIKKQITKREIVVENIIKKNSIFQNLYEDYEKLRDFCSLETINDYANLAVSADPSEEEGKLLIIRALQVIGEHIKSTIATPKLSSTTTHLLFYSLPFGTREIISKLRDSLLHDDFIVRSEIEKQSHNFFKDIQTDLSKMNRMTTETLSEIKTGHMETLLLKLKDCKYWKDVKDVLDAYNFSIDSIVSEIKKLDCDDLVKNDAKRLQELLSNFFELLEEKTPFESSLFQQIDFVIQTEKKKFLITKDKISLIIHKLCHISSFSRNVDTDVAFNYDLLPFSFKLPDISKPPIMHYSLLLTHELLNSCIPRIDLKNVEICNIVWKIFHLIGFQMGQVKWIKEFSDVIRPDNQKKRNSRESEIETVILSSKCFILEKILNKNKLTDSLISTNLSMFESDRKLQAVIEMLVLDILSLSENLCTYNNFFLDNCYILQTGRNLRNDLAHFNRLIHDLSPMVSMQLLLNARKLVTENLADNRRKIDQPERCDAFELEESHNKKLFIIRNQRALFDALSDGNMEKVRKHVKEGADIFGKDLKSISCLHFSAKAPNTEAIKYCLKQGLDINSKDFNDQTALHFAALCNRLEVIEFLLKEGASVNSTDTRGITPLHIAAENNSKEVIKCLLDHKAQASKNAFGFSPLHCSIFKSKFESAKILLEETNADKIKAYGGFSALYTAAEKGEPEIIRLLIEKKVNIDSRDDFENTPLIVAAVNGHLDVVKILISEGADVKARNVQKNTPLHGGAISGNEDIVHCLLDNKADITSKNFELYIPLHFAAENGHLAIVEMFLMADSNLVDAKNFLGFTPLHCAACKGREKIIKLLLERNAKIESKSKDFYTALHYSAYCGHLDVVKSLIENKANIKANDNAKNSTPLHMAIDQGHLHIAEFLISKGADIHSKDASEFTSLDIAAMKGHKDIVKLLIIEGANFREILKFGTTSETFTIFNAASEMLLNESKNINLFVIDDFEQLLLLAASFGHQSMIHFCLQKGCIVNAKVESGSTALHLAALNNKQKTVNFLLENGADIDAKNDEGKSALWFAASTNGKETVRTLINKQTRVSKSSDDRNEVLSLAVELGYDYIVDILFKNTEYDINSLQQNYQFLHKASENGHRKVVEILVEKGFEINAYWNNRTPLHYAAFYNHCEIIRFLISKGADVNAQDGEGKTALHWISKEGNVEMLQIFLNKGADIFIRDYKNKSVVEEAVSNNQAEMVKILIQKKDIDVNMKGAKDVPLLHTSAANGSLEMTKYLALRGANINAKDVNGSKPIHIAAEKGYKDIVEFYLDANININDLGHRNFTPLHFAALGGNISVCKLLIEKGADINAFAENDATPLDLHLAASNVNEEVVRILLHNGAYCDTSSSSQSEESENESVNALLKTINKLSVAVENNDSSEVEFLLRGADLHPMFSITNARCVRGETPLIYASRQEGYEEIVDILLKFKANPNIFDNHKLMPLHYAAKRSRLKILKALLMNGGIYNALCLFQRSPLEYATDQAIIRLLRFVNKVFTKIKSKDNYALKDLKNPKNEPFSKLILRAKDRNGNTLVVAAVLSGFPKIEQLKELFQEGVLHSWKSVNEFIRHRKFVEAVRELRNVLERRIKIFGLENPAALDIMKRLAEIHLKLHEYNEALNLFQDIYVHRKNIFHEYHRETLAVKYLIALTLRKQGKSLEAFETFKSILKHEKSLGVNHSDILFSKIEMALILAEKGNFTEAWKTIDNVFKKSYKKNEPAKEAALYFDYSRAKILSMMGNYADAKKLFETVYKNQKCMITCYHVNTLITQSSIAEMLYRLTKYDESIKMFKKVIKIQKYNFLENRIQILSNKIHIGKILFEQGMTITALRFFLALEPKIAKFGPDHFLVKDIDSAMKLISLKLKITDFESIIETIREEM</sequence>
<dbReference type="Proteomes" id="UP001497382">
    <property type="component" value="Unassembled WGS sequence"/>
</dbReference>
<feature type="repeat" description="ANK" evidence="15">
    <location>
        <begin position="1556"/>
        <end position="1588"/>
    </location>
</feature>
<comment type="subcellular location">
    <subcellularLocation>
        <location evidence="13">Postsynapse</location>
    </subcellularLocation>
    <subcellularLocation>
        <location evidence="2">Secreted</location>
    </subcellularLocation>
    <subcellularLocation>
        <location evidence="1">Target cell membrane</location>
    </subcellularLocation>
</comment>
<evidence type="ECO:0000256" key="7">
    <source>
        <dbReference type="ARBA" id="ARBA00022699"/>
    </source>
</evidence>
<dbReference type="GO" id="GO:0090729">
    <property type="term" value="F:toxin activity"/>
    <property type="evidence" value="ECO:0007669"/>
    <property type="project" value="UniProtKB-KW"/>
</dbReference>
<keyword evidence="17" id="KW-1185">Reference proteome</keyword>
<feature type="repeat" description="ANK" evidence="15">
    <location>
        <begin position="1489"/>
        <end position="1521"/>
    </location>
</feature>
<dbReference type="PANTHER" id="PTHR24166:SF48">
    <property type="entry name" value="PROTEIN VAPYRIN"/>
    <property type="match status" value="1"/>
</dbReference>
<evidence type="ECO:0000256" key="1">
    <source>
        <dbReference type="ARBA" id="ARBA00004175"/>
    </source>
</evidence>
<feature type="repeat" description="ANK" evidence="15">
    <location>
        <begin position="995"/>
        <end position="1027"/>
    </location>
</feature>
<dbReference type="GO" id="GO:0098794">
    <property type="term" value="C:postsynapse"/>
    <property type="evidence" value="ECO:0007669"/>
    <property type="project" value="UniProtKB-SubCell"/>
</dbReference>
<evidence type="ECO:0000256" key="14">
    <source>
        <dbReference type="ARBA" id="ARBA00038259"/>
    </source>
</evidence>
<dbReference type="Gene3D" id="1.25.40.20">
    <property type="entry name" value="Ankyrin repeat-containing domain"/>
    <property type="match status" value="6"/>
</dbReference>
<evidence type="ECO:0000256" key="5">
    <source>
        <dbReference type="ARBA" id="ARBA00022537"/>
    </source>
</evidence>
<evidence type="ECO:0000256" key="10">
    <source>
        <dbReference type="ARBA" id="ARBA00023028"/>
    </source>
</evidence>
<dbReference type="InterPro" id="IPR019734">
    <property type="entry name" value="TPR_rpt"/>
</dbReference>
<dbReference type="GO" id="GO:0006887">
    <property type="term" value="P:exocytosis"/>
    <property type="evidence" value="ECO:0007669"/>
    <property type="project" value="UniProtKB-KW"/>
</dbReference>
<feature type="repeat" description="ANK" evidence="15">
    <location>
        <begin position="1061"/>
        <end position="1093"/>
    </location>
</feature>
<evidence type="ECO:0000256" key="15">
    <source>
        <dbReference type="PROSITE-ProRule" id="PRU00023"/>
    </source>
</evidence>
<feature type="repeat" description="ANK" evidence="15">
    <location>
        <begin position="1228"/>
        <end position="1254"/>
    </location>
</feature>
<reference evidence="16 17" key="1">
    <citation type="submission" date="2024-04" db="EMBL/GenBank/DDBJ databases">
        <authorList>
            <person name="Rising A."/>
            <person name="Reimegard J."/>
            <person name="Sonavane S."/>
            <person name="Akerstrom W."/>
            <person name="Nylinder S."/>
            <person name="Hedman E."/>
            <person name="Kallberg Y."/>
        </authorList>
    </citation>
    <scope>NUCLEOTIDE SEQUENCE [LARGE SCALE GENOMIC DNA]</scope>
</reference>
<keyword evidence="12" id="KW-0472">Membrane</keyword>
<dbReference type="PROSITE" id="PS50297">
    <property type="entry name" value="ANK_REP_REGION"/>
    <property type="match status" value="17"/>
</dbReference>
<keyword evidence="5" id="KW-1052">Target cell membrane</keyword>
<evidence type="ECO:0000256" key="3">
    <source>
        <dbReference type="ARBA" id="ARBA00022483"/>
    </source>
</evidence>
<name>A0AAV2BI73_9ARAC</name>
<dbReference type="Pfam" id="PF13637">
    <property type="entry name" value="Ank_4"/>
    <property type="match status" value="2"/>
</dbReference>
<feature type="repeat" description="ANK" evidence="15">
    <location>
        <begin position="1456"/>
        <end position="1488"/>
    </location>
</feature>
<feature type="repeat" description="ANK" evidence="15">
    <location>
        <begin position="1128"/>
        <end position="1160"/>
    </location>
</feature>
<evidence type="ECO:0000313" key="16">
    <source>
        <dbReference type="EMBL" id="CAL1295053.1"/>
    </source>
</evidence>
<keyword evidence="9" id="KW-0770">Synapse</keyword>
<feature type="repeat" description="ANK" evidence="15">
    <location>
        <begin position="1589"/>
        <end position="1621"/>
    </location>
</feature>
<dbReference type="PRINTS" id="PR01415">
    <property type="entry name" value="ANKYRIN"/>
</dbReference>
<feature type="repeat" description="ANK" evidence="15">
    <location>
        <begin position="1424"/>
        <end position="1456"/>
    </location>
</feature>
<keyword evidence="6" id="KW-0800">Toxin</keyword>
<dbReference type="SMART" id="SM00248">
    <property type="entry name" value="ANK"/>
    <property type="match status" value="28"/>
</dbReference>
<dbReference type="GO" id="GO:0044218">
    <property type="term" value="C:other organism cell membrane"/>
    <property type="evidence" value="ECO:0007669"/>
    <property type="project" value="UniProtKB-KW"/>
</dbReference>
<evidence type="ECO:0008006" key="18">
    <source>
        <dbReference type="Google" id="ProtNLM"/>
    </source>
</evidence>